<dbReference type="RefSeq" id="WP_128786439.1">
    <property type="nucleotide sequence ID" value="NZ_JAKJSG010000013.1"/>
</dbReference>
<feature type="domain" description="Glycosyltransferase subfamily 4-like N-terminal" evidence="1">
    <location>
        <begin position="11"/>
        <end position="138"/>
    </location>
</feature>
<protein>
    <submittedName>
        <fullName evidence="2">Glycosyltransferase</fullName>
    </submittedName>
</protein>
<sequence>MVYLFLDSSGFGGVESHVQQLALLLQQQNIAVEVIFIRRYPDHPQYTFLAKHRIPFRFLSEISGYRFFRKLSRRDVIHAHGYKASLVARVCRVLAPYHLVVSFHAGEALSGRLALYEGLNRITSFLSRNIAVSRRIQATIPFNCELLRNFIFNLPRIEQRQRHTQLQVGFVGRLSIEKGIDRFVWLSQLHPACQFHVFGDGELSSTVVDQPLINWCGAVDSMTPHWSQLDLLVITSRAEGLPMAALEAMAHGVPVVATKVGELESLLPSRSLVAENQWKQLSILVDELDLAGDIAWQQLSQYSQHRIVSHFAADSRWSQLSEIYQLGRFAPS</sequence>
<evidence type="ECO:0000313" key="2">
    <source>
        <dbReference type="EMBL" id="RWX52957.1"/>
    </source>
</evidence>
<dbReference type="EMBL" id="RJLM01000021">
    <property type="protein sequence ID" value="RWX52957.1"/>
    <property type="molecule type" value="Genomic_DNA"/>
</dbReference>
<proteinExistence type="predicted"/>
<evidence type="ECO:0000259" key="1">
    <source>
        <dbReference type="Pfam" id="PF13439"/>
    </source>
</evidence>
<dbReference type="PANTHER" id="PTHR12526:SF630">
    <property type="entry name" value="GLYCOSYLTRANSFERASE"/>
    <property type="match status" value="1"/>
</dbReference>
<dbReference type="Gene3D" id="3.40.50.2000">
    <property type="entry name" value="Glycogen Phosphorylase B"/>
    <property type="match status" value="2"/>
</dbReference>
<dbReference type="AlphaFoldDB" id="A0A3S3QPY9"/>
<dbReference type="InterPro" id="IPR028098">
    <property type="entry name" value="Glyco_trans_4-like_N"/>
</dbReference>
<evidence type="ECO:0000313" key="3">
    <source>
        <dbReference type="Proteomes" id="UP000287563"/>
    </source>
</evidence>
<reference evidence="2 3" key="1">
    <citation type="submission" date="2018-11" db="EMBL/GenBank/DDBJ databases">
        <title>Photobacterium sp. BEI247 sp. nov., a marine bacterium isolated from Yongle Blue Hole in the South China Sea.</title>
        <authorList>
            <person name="Wang X."/>
        </authorList>
    </citation>
    <scope>NUCLEOTIDE SEQUENCE [LARGE SCALE GENOMIC DNA]</scope>
    <source>
        <strain evidence="3">BEI247</strain>
    </source>
</reference>
<dbReference type="Pfam" id="PF13439">
    <property type="entry name" value="Glyco_transf_4"/>
    <property type="match status" value="1"/>
</dbReference>
<dbReference type="PANTHER" id="PTHR12526">
    <property type="entry name" value="GLYCOSYLTRANSFERASE"/>
    <property type="match status" value="1"/>
</dbReference>
<keyword evidence="3" id="KW-1185">Reference proteome</keyword>
<comment type="caution">
    <text evidence="2">The sequence shown here is derived from an EMBL/GenBank/DDBJ whole genome shotgun (WGS) entry which is preliminary data.</text>
</comment>
<dbReference type="CDD" id="cd03801">
    <property type="entry name" value="GT4_PimA-like"/>
    <property type="match status" value="1"/>
</dbReference>
<dbReference type="SUPFAM" id="SSF53756">
    <property type="entry name" value="UDP-Glycosyltransferase/glycogen phosphorylase"/>
    <property type="match status" value="1"/>
</dbReference>
<accession>A0A3S3QPY9</accession>
<keyword evidence="2" id="KW-0808">Transferase</keyword>
<gene>
    <name evidence="2" type="ORF">EDI28_24325</name>
</gene>
<dbReference type="GO" id="GO:0016757">
    <property type="term" value="F:glycosyltransferase activity"/>
    <property type="evidence" value="ECO:0007669"/>
    <property type="project" value="UniProtKB-ARBA"/>
</dbReference>
<dbReference type="Proteomes" id="UP000287563">
    <property type="component" value="Unassembled WGS sequence"/>
</dbReference>
<dbReference type="Pfam" id="PF13692">
    <property type="entry name" value="Glyco_trans_1_4"/>
    <property type="match status" value="1"/>
</dbReference>
<organism evidence="2 3">
    <name type="scientific">Photobacterium chitinilyticum</name>
    <dbReference type="NCBI Taxonomy" id="2485123"/>
    <lineage>
        <taxon>Bacteria</taxon>
        <taxon>Pseudomonadati</taxon>
        <taxon>Pseudomonadota</taxon>
        <taxon>Gammaproteobacteria</taxon>
        <taxon>Vibrionales</taxon>
        <taxon>Vibrionaceae</taxon>
        <taxon>Photobacterium</taxon>
    </lineage>
</organism>
<name>A0A3S3QPY9_9GAMM</name>
<dbReference type="OrthoDB" id="9768937at2"/>